<evidence type="ECO:0000256" key="5">
    <source>
        <dbReference type="ARBA" id="ARBA00022500"/>
    </source>
</evidence>
<keyword evidence="6 10" id="KW-0812">Transmembrane</keyword>
<evidence type="ECO:0000313" key="12">
    <source>
        <dbReference type="Proteomes" id="UP000076079"/>
    </source>
</evidence>
<keyword evidence="5 10" id="KW-0145">Chemotaxis</keyword>
<evidence type="ECO:0000256" key="2">
    <source>
        <dbReference type="ARBA" id="ARBA00004162"/>
    </source>
</evidence>
<keyword evidence="12" id="KW-1185">Reference proteome</keyword>
<dbReference type="KEGG" id="abac:LuPra_03660"/>
<dbReference type="STRING" id="1855912.LuPra_03660"/>
<evidence type="ECO:0000256" key="1">
    <source>
        <dbReference type="ARBA" id="ARBA00002254"/>
    </source>
</evidence>
<dbReference type="InterPro" id="IPR005503">
    <property type="entry name" value="FliL"/>
</dbReference>
<dbReference type="EMBL" id="CP015136">
    <property type="protein sequence ID" value="AMY10430.1"/>
    <property type="molecule type" value="Genomic_DNA"/>
</dbReference>
<dbReference type="GO" id="GO:0071978">
    <property type="term" value="P:bacterial-type flagellum-dependent swarming motility"/>
    <property type="evidence" value="ECO:0007669"/>
    <property type="project" value="TreeGrafter"/>
</dbReference>
<keyword evidence="8 10" id="KW-1133">Transmembrane helix</keyword>
<keyword evidence="11" id="KW-0969">Cilium</keyword>
<keyword evidence="7 10" id="KW-0283">Flagellar rotation</keyword>
<dbReference type="Pfam" id="PF03748">
    <property type="entry name" value="FliL"/>
    <property type="match status" value="1"/>
</dbReference>
<accession>A0A143PQN9</accession>
<keyword evidence="11" id="KW-0282">Flagellum</keyword>
<keyword evidence="4 10" id="KW-1003">Cell membrane</keyword>
<evidence type="ECO:0000256" key="3">
    <source>
        <dbReference type="ARBA" id="ARBA00008281"/>
    </source>
</evidence>
<evidence type="ECO:0000256" key="10">
    <source>
        <dbReference type="RuleBase" id="RU364125"/>
    </source>
</evidence>
<reference evidence="11 12" key="1">
    <citation type="journal article" date="2016" name="Genome Announc.">
        <title>First Complete Genome Sequence of a Subdivision 6 Acidobacterium Strain.</title>
        <authorList>
            <person name="Huang S."/>
            <person name="Vieira S."/>
            <person name="Bunk B."/>
            <person name="Riedel T."/>
            <person name="Sproer C."/>
            <person name="Overmann J."/>
        </authorList>
    </citation>
    <scope>NUCLEOTIDE SEQUENCE [LARGE SCALE GENOMIC DNA]</scope>
    <source>
        <strain evidence="12">DSM 100886 HEG_-6_39</strain>
    </source>
</reference>
<keyword evidence="9 10" id="KW-0472">Membrane</keyword>
<evidence type="ECO:0000313" key="11">
    <source>
        <dbReference type="EMBL" id="AMY10430.1"/>
    </source>
</evidence>
<dbReference type="Proteomes" id="UP000076079">
    <property type="component" value="Chromosome"/>
</dbReference>
<feature type="transmembrane region" description="Helical" evidence="10">
    <location>
        <begin position="20"/>
        <end position="38"/>
    </location>
</feature>
<dbReference type="AlphaFoldDB" id="A0A143PQN9"/>
<comment type="similarity">
    <text evidence="3 10">Belongs to the FliL family.</text>
</comment>
<sequence>MSKAAKSPDVSARQGKLPLIVGLVVLLGVGGGGGYWWLARQKAAAATETEAGHGEAVSHAEGGKAEGAAAERGTLMALDVFTVNLADAEAQRFLRTNVQLVIDGDQALIKEIEEAKLPVVRVRSAVLDLLSSQKSADIATPEGKDALKKAIAQKAARVLHHEVLDVLFSDFVIQF</sequence>
<evidence type="ECO:0000256" key="8">
    <source>
        <dbReference type="ARBA" id="ARBA00022989"/>
    </source>
</evidence>
<name>A0A143PQN9_LUTPR</name>
<dbReference type="GO" id="GO:0006935">
    <property type="term" value="P:chemotaxis"/>
    <property type="evidence" value="ECO:0007669"/>
    <property type="project" value="UniProtKB-KW"/>
</dbReference>
<keyword evidence="11" id="KW-0966">Cell projection</keyword>
<dbReference type="OrthoDB" id="9799777at2"/>
<reference evidence="12" key="2">
    <citation type="submission" date="2016-04" db="EMBL/GenBank/DDBJ databases">
        <title>First Complete Genome Sequence of a Subdivision 6 Acidobacterium.</title>
        <authorList>
            <person name="Huang S."/>
            <person name="Vieira S."/>
            <person name="Bunk B."/>
            <person name="Riedel T."/>
            <person name="Sproeer C."/>
            <person name="Overmann J."/>
        </authorList>
    </citation>
    <scope>NUCLEOTIDE SEQUENCE [LARGE SCALE GENOMIC DNA]</scope>
    <source>
        <strain evidence="12">DSM 100886 HEG_-6_39</strain>
    </source>
</reference>
<gene>
    <name evidence="11" type="ORF">LuPra_03660</name>
</gene>
<dbReference type="PANTHER" id="PTHR35091">
    <property type="entry name" value="FLAGELLAR PROTEIN FLIL"/>
    <property type="match status" value="1"/>
</dbReference>
<proteinExistence type="inferred from homology"/>
<dbReference type="PANTHER" id="PTHR35091:SF2">
    <property type="entry name" value="FLAGELLAR PROTEIN FLIL"/>
    <property type="match status" value="1"/>
</dbReference>
<evidence type="ECO:0000256" key="6">
    <source>
        <dbReference type="ARBA" id="ARBA00022692"/>
    </source>
</evidence>
<dbReference type="GO" id="GO:0005886">
    <property type="term" value="C:plasma membrane"/>
    <property type="evidence" value="ECO:0007669"/>
    <property type="project" value="UniProtKB-SubCell"/>
</dbReference>
<protein>
    <recommendedName>
        <fullName evidence="10">Flagellar protein FliL</fullName>
    </recommendedName>
</protein>
<dbReference type="RefSeq" id="WP_110172070.1">
    <property type="nucleotide sequence ID" value="NZ_CP015136.1"/>
</dbReference>
<evidence type="ECO:0000256" key="4">
    <source>
        <dbReference type="ARBA" id="ARBA00022475"/>
    </source>
</evidence>
<comment type="function">
    <text evidence="1 10">Controls the rotational direction of flagella during chemotaxis.</text>
</comment>
<evidence type="ECO:0000256" key="9">
    <source>
        <dbReference type="ARBA" id="ARBA00023136"/>
    </source>
</evidence>
<organism evidence="11 12">
    <name type="scientific">Luteitalea pratensis</name>
    <dbReference type="NCBI Taxonomy" id="1855912"/>
    <lineage>
        <taxon>Bacteria</taxon>
        <taxon>Pseudomonadati</taxon>
        <taxon>Acidobacteriota</taxon>
        <taxon>Vicinamibacteria</taxon>
        <taxon>Vicinamibacterales</taxon>
        <taxon>Vicinamibacteraceae</taxon>
        <taxon>Luteitalea</taxon>
    </lineage>
</organism>
<dbReference type="GO" id="GO:0009425">
    <property type="term" value="C:bacterial-type flagellum basal body"/>
    <property type="evidence" value="ECO:0007669"/>
    <property type="project" value="InterPro"/>
</dbReference>
<evidence type="ECO:0000256" key="7">
    <source>
        <dbReference type="ARBA" id="ARBA00022779"/>
    </source>
</evidence>
<comment type="subcellular location">
    <subcellularLocation>
        <location evidence="2">Cell membrane</location>
        <topology evidence="2">Single-pass membrane protein</topology>
    </subcellularLocation>
</comment>